<dbReference type="AlphaFoldDB" id="A0AAV0ZS32"/>
<dbReference type="EMBL" id="OX451737">
    <property type="protein sequence ID" value="CAI8601094.1"/>
    <property type="molecule type" value="Genomic_DNA"/>
</dbReference>
<feature type="compositionally biased region" description="Polar residues" evidence="1">
    <location>
        <begin position="74"/>
        <end position="84"/>
    </location>
</feature>
<reference evidence="2 3" key="1">
    <citation type="submission" date="2023-01" db="EMBL/GenBank/DDBJ databases">
        <authorList>
            <person name="Kreplak J."/>
        </authorList>
    </citation>
    <scope>NUCLEOTIDE SEQUENCE [LARGE SCALE GENOMIC DNA]</scope>
</reference>
<sequence length="273" mass="31221">MVKEELVASNTTSKSQTRTNCETRSSNSDTEASESCNIQSAKRRKMPKKIVRPSRGWEMETQVPETHAYEAQDNEAQTNETQNSPKDDCRPFIVKHDLPNKIVKMMLTIAKEEVIGRHFRPFSLMEASFVRRRMLEYGGELSISQVMVTLNTILREFTDFCALMKKGMKGVDFDYKNGEFYTSICDEETTIMLHNRFRYVTSNFEILKNLFDEIYEASEPSKSKKRKSTTGTSGRSKKSKSLGSISLESFIRVHHIAFQGEDIFNGNSDEGLS</sequence>
<protein>
    <submittedName>
        <fullName evidence="2">Uncharacterized protein</fullName>
    </submittedName>
</protein>
<keyword evidence="3" id="KW-1185">Reference proteome</keyword>
<organism evidence="2 3">
    <name type="scientific">Vicia faba</name>
    <name type="common">Broad bean</name>
    <name type="synonym">Faba vulgaris</name>
    <dbReference type="NCBI Taxonomy" id="3906"/>
    <lineage>
        <taxon>Eukaryota</taxon>
        <taxon>Viridiplantae</taxon>
        <taxon>Streptophyta</taxon>
        <taxon>Embryophyta</taxon>
        <taxon>Tracheophyta</taxon>
        <taxon>Spermatophyta</taxon>
        <taxon>Magnoliopsida</taxon>
        <taxon>eudicotyledons</taxon>
        <taxon>Gunneridae</taxon>
        <taxon>Pentapetalae</taxon>
        <taxon>rosids</taxon>
        <taxon>fabids</taxon>
        <taxon>Fabales</taxon>
        <taxon>Fabaceae</taxon>
        <taxon>Papilionoideae</taxon>
        <taxon>50 kb inversion clade</taxon>
        <taxon>NPAAA clade</taxon>
        <taxon>Hologalegina</taxon>
        <taxon>IRL clade</taxon>
        <taxon>Fabeae</taxon>
        <taxon>Vicia</taxon>
    </lineage>
</organism>
<feature type="region of interest" description="Disordered" evidence="1">
    <location>
        <begin position="1"/>
        <end position="90"/>
    </location>
</feature>
<feature type="region of interest" description="Disordered" evidence="1">
    <location>
        <begin position="222"/>
        <end position="242"/>
    </location>
</feature>
<evidence type="ECO:0000256" key="1">
    <source>
        <dbReference type="SAM" id="MobiDB-lite"/>
    </source>
</evidence>
<evidence type="ECO:0000313" key="2">
    <source>
        <dbReference type="EMBL" id="CAI8601094.1"/>
    </source>
</evidence>
<feature type="compositionally biased region" description="Basic residues" evidence="1">
    <location>
        <begin position="41"/>
        <end position="52"/>
    </location>
</feature>
<name>A0AAV0ZS32_VICFA</name>
<gene>
    <name evidence="2" type="ORF">VFH_II255600</name>
</gene>
<accession>A0AAV0ZS32</accession>
<evidence type="ECO:0000313" key="3">
    <source>
        <dbReference type="Proteomes" id="UP001157006"/>
    </source>
</evidence>
<feature type="compositionally biased region" description="Polar residues" evidence="1">
    <location>
        <begin position="8"/>
        <end position="40"/>
    </location>
</feature>
<dbReference type="Proteomes" id="UP001157006">
    <property type="component" value="Chromosome 2"/>
</dbReference>
<proteinExistence type="predicted"/>